<reference evidence="3" key="1">
    <citation type="journal article" date="2020" name="Plant J.">
        <title>Transposons played a major role in the diversification between the closely related almond and peach genomes: results from the almond genome sequence.</title>
        <authorList>
            <person name="Alioto T."/>
            <person name="Alexiou K.G."/>
            <person name="Bardil A."/>
            <person name="Barteri F."/>
            <person name="Castanera R."/>
            <person name="Cruz F."/>
            <person name="Dhingra A."/>
            <person name="Duval H."/>
            <person name="Fernandez I Marti A."/>
            <person name="Frias L."/>
            <person name="Galan B."/>
            <person name="Garcia J.L."/>
            <person name="Howad W."/>
            <person name="Gomez-Garrido J."/>
            <person name="Gut M."/>
            <person name="Julca I."/>
            <person name="Morata J."/>
            <person name="Puigdomenech P."/>
            <person name="Ribeca P."/>
            <person name="Rubio Cabetas M.J."/>
            <person name="Vlasova A."/>
            <person name="Wirthensohn M."/>
            <person name="Garcia-Mas J."/>
            <person name="Gabaldon T."/>
            <person name="Casacuberta J.M."/>
            <person name="Arus P."/>
        </authorList>
    </citation>
    <scope>NUCLEOTIDE SEQUENCE [LARGE SCALE GENOMIC DNA]</scope>
    <source>
        <strain evidence="3">cv. Texas</strain>
    </source>
</reference>
<dbReference type="EMBL" id="CABIKO010000008">
    <property type="protein sequence ID" value="VVA13768.1"/>
    <property type="molecule type" value="Genomic_DNA"/>
</dbReference>
<dbReference type="Proteomes" id="UP000327085">
    <property type="component" value="Chromosome 1"/>
</dbReference>
<proteinExistence type="predicted"/>
<organism evidence="2 3">
    <name type="scientific">Prunus dulcis</name>
    <name type="common">Almond</name>
    <name type="synonym">Amygdalus dulcis</name>
    <dbReference type="NCBI Taxonomy" id="3755"/>
    <lineage>
        <taxon>Eukaryota</taxon>
        <taxon>Viridiplantae</taxon>
        <taxon>Streptophyta</taxon>
        <taxon>Embryophyta</taxon>
        <taxon>Tracheophyta</taxon>
        <taxon>Spermatophyta</taxon>
        <taxon>Magnoliopsida</taxon>
        <taxon>eudicotyledons</taxon>
        <taxon>Gunneridae</taxon>
        <taxon>Pentapetalae</taxon>
        <taxon>rosids</taxon>
        <taxon>fabids</taxon>
        <taxon>Rosales</taxon>
        <taxon>Rosaceae</taxon>
        <taxon>Amygdaloideae</taxon>
        <taxon>Amygdaleae</taxon>
        <taxon>Prunus</taxon>
    </lineage>
</organism>
<evidence type="ECO:0000313" key="3">
    <source>
        <dbReference type="Proteomes" id="UP000327085"/>
    </source>
</evidence>
<sequence length="145" mass="15457">MASPSDYAASVPPSILLPPQPTGPLLPPQSDPLLPPKPTFYVELNAKGYKFTKPEHPLEVEPKHLPEIATAPSKAGATINLKILINSKYLNTAMAEDATATPKAPKDSKALKATPIKLKILMNGKDIALAMAEAAELRYPPPSQS</sequence>
<feature type="compositionally biased region" description="Pro residues" evidence="1">
    <location>
        <begin position="15"/>
        <end position="37"/>
    </location>
</feature>
<dbReference type="Gramene" id="VVA13768">
    <property type="protein sequence ID" value="VVA13768"/>
    <property type="gene ID" value="Prudul26B002668"/>
</dbReference>
<name>A0A5E4EIS5_PRUDU</name>
<feature type="region of interest" description="Disordered" evidence="1">
    <location>
        <begin position="1"/>
        <end position="37"/>
    </location>
</feature>
<protein>
    <submittedName>
        <fullName evidence="2">PREDICTED: uncharacterized protein</fullName>
    </submittedName>
</protein>
<dbReference type="AlphaFoldDB" id="A0A5E4EIS5"/>
<gene>
    <name evidence="2" type="ORF">ALMOND_2B002668</name>
</gene>
<evidence type="ECO:0000313" key="2">
    <source>
        <dbReference type="EMBL" id="VVA13768.1"/>
    </source>
</evidence>
<evidence type="ECO:0000256" key="1">
    <source>
        <dbReference type="SAM" id="MobiDB-lite"/>
    </source>
</evidence>
<dbReference type="InParanoid" id="A0A5E4EIS5"/>
<accession>A0A5E4EIS5</accession>